<dbReference type="InterPro" id="IPR021762">
    <property type="entry name" value="DUF3325"/>
</dbReference>
<gene>
    <name evidence="2" type="ORF">J2D75_04325</name>
</gene>
<keyword evidence="1" id="KW-0812">Transmembrane</keyword>
<sequence>MSTTCLFYLPLCLWLFIAFALLALTQFNHRRACGMTDLPPSRTRLIRLMAGVMLLFALVISIAHESSGFGFLLWVGLLSLCACAVALLLGWYPRLLAPLARLMAKPST</sequence>
<keyword evidence="1" id="KW-0472">Membrane</keyword>
<evidence type="ECO:0000256" key="1">
    <source>
        <dbReference type="SAM" id="Phobius"/>
    </source>
</evidence>
<dbReference type="RefSeq" id="WP_207853191.1">
    <property type="nucleotide sequence ID" value="NZ_JAFVMG010000002.1"/>
</dbReference>
<organism evidence="2 3">
    <name type="scientific">Acetobacter suratthaniensis</name>
    <dbReference type="NCBI Taxonomy" id="1502841"/>
    <lineage>
        <taxon>Bacteria</taxon>
        <taxon>Pseudomonadati</taxon>
        <taxon>Pseudomonadota</taxon>
        <taxon>Alphaproteobacteria</taxon>
        <taxon>Acetobacterales</taxon>
        <taxon>Acetobacteraceae</taxon>
        <taxon>Acetobacter</taxon>
    </lineage>
</organism>
<dbReference type="EMBL" id="JAFVMG010000002">
    <property type="protein sequence ID" value="MBO1327701.1"/>
    <property type="molecule type" value="Genomic_DNA"/>
</dbReference>
<feature type="transmembrane region" description="Helical" evidence="1">
    <location>
        <begin position="6"/>
        <end position="24"/>
    </location>
</feature>
<keyword evidence="1" id="KW-1133">Transmembrane helix</keyword>
<dbReference type="Pfam" id="PF11804">
    <property type="entry name" value="DUF3325"/>
    <property type="match status" value="1"/>
</dbReference>
<reference evidence="2 3" key="1">
    <citation type="submission" date="2021-03" db="EMBL/GenBank/DDBJ databases">
        <title>The complete genome sequence of Acetobacter suratthaniensis TBRC 1719.</title>
        <authorList>
            <person name="Charoenyingcharoen P."/>
            <person name="Yukphan P."/>
        </authorList>
    </citation>
    <scope>NUCLEOTIDE SEQUENCE [LARGE SCALE GENOMIC DNA]</scope>
    <source>
        <strain evidence="2 3">TBRC 1719</strain>
    </source>
</reference>
<proteinExistence type="predicted"/>
<accession>A0ABS3LJC7</accession>
<protein>
    <submittedName>
        <fullName evidence="2">DUF3325 domain-containing protein</fullName>
    </submittedName>
</protein>
<feature type="transmembrane region" description="Helical" evidence="1">
    <location>
        <begin position="45"/>
        <end position="63"/>
    </location>
</feature>
<feature type="transmembrane region" description="Helical" evidence="1">
    <location>
        <begin position="69"/>
        <end position="92"/>
    </location>
</feature>
<dbReference type="Proteomes" id="UP000664399">
    <property type="component" value="Unassembled WGS sequence"/>
</dbReference>
<comment type="caution">
    <text evidence="2">The sequence shown here is derived from an EMBL/GenBank/DDBJ whole genome shotgun (WGS) entry which is preliminary data.</text>
</comment>
<evidence type="ECO:0000313" key="3">
    <source>
        <dbReference type="Proteomes" id="UP000664399"/>
    </source>
</evidence>
<name>A0ABS3LJC7_9PROT</name>
<keyword evidence="3" id="KW-1185">Reference proteome</keyword>
<evidence type="ECO:0000313" key="2">
    <source>
        <dbReference type="EMBL" id="MBO1327701.1"/>
    </source>
</evidence>